<proteinExistence type="predicted"/>
<organism evidence="1">
    <name type="scientific">Micrococcus phage Kurnik</name>
    <dbReference type="NCBI Taxonomy" id="3092208"/>
    <lineage>
        <taxon>Viruses</taxon>
        <taxon>Duplodnaviria</taxon>
        <taxon>Heunggongvirae</taxon>
        <taxon>Uroviricota</taxon>
        <taxon>Caudoviricetes</taxon>
    </lineage>
</organism>
<reference evidence="1" key="1">
    <citation type="submission" date="2023-10" db="EMBL/GenBank/DDBJ databases">
        <title>Two new lytic phages for Micrococcus sp. strain 1402.</title>
        <authorList>
            <person name="Petrzik K."/>
        </authorList>
    </citation>
    <scope>NUCLEOTIDE SEQUENCE</scope>
</reference>
<name>A0AAU6R6T9_9CAUD</name>
<sequence>MAASLKVESVRREITVTLSPEEAKLVKAWLRDAHAMTTGRVEMAPLPHIMDEFYGAVSAISESREYGGH</sequence>
<accession>A0AAU6R6T9</accession>
<evidence type="ECO:0000313" key="1">
    <source>
        <dbReference type="EMBL" id="WZE63431.1"/>
    </source>
</evidence>
<dbReference type="EMBL" id="OR756649">
    <property type="protein sequence ID" value="WZE63431.1"/>
    <property type="molecule type" value="Genomic_DNA"/>
</dbReference>
<protein>
    <submittedName>
        <fullName evidence="1">Uncharacterized protein</fullName>
    </submittedName>
</protein>